<dbReference type="AlphaFoldDB" id="A0A8X7BGG5"/>
<feature type="region of interest" description="Disordered" evidence="1">
    <location>
        <begin position="15"/>
        <end position="38"/>
    </location>
</feature>
<reference evidence="2" key="1">
    <citation type="submission" date="2020-08" db="EMBL/GenBank/DDBJ databases">
        <title>Multicomponent nature underlies the extraordinary mechanical properties of spider dragline silk.</title>
        <authorList>
            <person name="Kono N."/>
            <person name="Nakamura H."/>
            <person name="Mori M."/>
            <person name="Yoshida Y."/>
            <person name="Ohtoshi R."/>
            <person name="Malay A.D."/>
            <person name="Moran D.A.P."/>
            <person name="Tomita M."/>
            <person name="Numata K."/>
            <person name="Arakawa K."/>
        </authorList>
    </citation>
    <scope>NUCLEOTIDE SEQUENCE</scope>
</reference>
<name>A0A8X7BGG5_TRICX</name>
<evidence type="ECO:0000313" key="2">
    <source>
        <dbReference type="EMBL" id="GFY29644.1"/>
    </source>
</evidence>
<dbReference type="Proteomes" id="UP000887159">
    <property type="component" value="Unassembled WGS sequence"/>
</dbReference>
<organism evidence="2 3">
    <name type="scientific">Trichonephila clavipes</name>
    <name type="common">Golden silk orbweaver</name>
    <name type="synonym">Nephila clavipes</name>
    <dbReference type="NCBI Taxonomy" id="2585209"/>
    <lineage>
        <taxon>Eukaryota</taxon>
        <taxon>Metazoa</taxon>
        <taxon>Ecdysozoa</taxon>
        <taxon>Arthropoda</taxon>
        <taxon>Chelicerata</taxon>
        <taxon>Arachnida</taxon>
        <taxon>Araneae</taxon>
        <taxon>Araneomorphae</taxon>
        <taxon>Entelegynae</taxon>
        <taxon>Araneoidea</taxon>
        <taxon>Nephilidae</taxon>
        <taxon>Trichonephila</taxon>
    </lineage>
</organism>
<sequence length="96" mass="10571">MATVDFLHHENPSTWAGVEPTTWGTESQRQTNHATQPTGVLHGYWTSGGGPVGGASRLGTWLLEDFLEKGVQQRESLPIGCWEVWIMAQMAARCCD</sequence>
<evidence type="ECO:0000313" key="3">
    <source>
        <dbReference type="Proteomes" id="UP000887159"/>
    </source>
</evidence>
<gene>
    <name evidence="2" type="ORF">TNCV_1812241</name>
</gene>
<accession>A0A8X7BGG5</accession>
<evidence type="ECO:0000256" key="1">
    <source>
        <dbReference type="SAM" id="MobiDB-lite"/>
    </source>
</evidence>
<keyword evidence="3" id="KW-1185">Reference proteome</keyword>
<dbReference type="EMBL" id="BMAU01021389">
    <property type="protein sequence ID" value="GFY29644.1"/>
    <property type="molecule type" value="Genomic_DNA"/>
</dbReference>
<feature type="compositionally biased region" description="Polar residues" evidence="1">
    <location>
        <begin position="22"/>
        <end position="38"/>
    </location>
</feature>
<proteinExistence type="predicted"/>
<protein>
    <submittedName>
        <fullName evidence="2">Uncharacterized protein</fullName>
    </submittedName>
</protein>
<comment type="caution">
    <text evidence="2">The sequence shown here is derived from an EMBL/GenBank/DDBJ whole genome shotgun (WGS) entry which is preliminary data.</text>
</comment>